<reference evidence="2" key="1">
    <citation type="submission" date="2023-10" db="EMBL/GenBank/DDBJ databases">
        <title>Genome assemblies of two species of porcelain crab, Petrolisthes cinctipes and Petrolisthes manimaculis (Anomura: Porcellanidae).</title>
        <authorList>
            <person name="Angst P."/>
        </authorList>
    </citation>
    <scope>NUCLEOTIDE SEQUENCE</scope>
    <source>
        <strain evidence="2">PB745_01</strain>
        <tissue evidence="2">Gill</tissue>
    </source>
</reference>
<dbReference type="Proteomes" id="UP001286313">
    <property type="component" value="Unassembled WGS sequence"/>
</dbReference>
<feature type="compositionally biased region" description="Basic and acidic residues" evidence="1">
    <location>
        <begin position="64"/>
        <end position="80"/>
    </location>
</feature>
<feature type="compositionally biased region" description="Polar residues" evidence="1">
    <location>
        <begin position="528"/>
        <end position="540"/>
    </location>
</feature>
<feature type="region of interest" description="Disordered" evidence="1">
    <location>
        <begin position="227"/>
        <end position="336"/>
    </location>
</feature>
<feature type="compositionally biased region" description="Polar residues" evidence="1">
    <location>
        <begin position="307"/>
        <end position="316"/>
    </location>
</feature>
<proteinExistence type="predicted"/>
<name>A0AAE1KWJ6_PETCI</name>
<feature type="compositionally biased region" description="Polar residues" evidence="1">
    <location>
        <begin position="562"/>
        <end position="572"/>
    </location>
</feature>
<dbReference type="AlphaFoldDB" id="A0AAE1KWJ6"/>
<feature type="region of interest" description="Disordered" evidence="1">
    <location>
        <begin position="64"/>
        <end position="89"/>
    </location>
</feature>
<evidence type="ECO:0000313" key="3">
    <source>
        <dbReference type="Proteomes" id="UP001286313"/>
    </source>
</evidence>
<feature type="compositionally biased region" description="Low complexity" evidence="1">
    <location>
        <begin position="411"/>
        <end position="423"/>
    </location>
</feature>
<feature type="compositionally biased region" description="Polar residues" evidence="1">
    <location>
        <begin position="241"/>
        <end position="268"/>
    </location>
</feature>
<sequence length="636" mass="68402">MVMNTFRSKLRRRRDELLRRSSDESDEWQFVPFNPSVYPANNNNNITFNNNDGVGGILLGRMGREGEKEGRGREGKERDCSSSSSPKPALRPWALKRASWHDNYPPVPPHGHGSVVRRSFPLPRPPSRDSSPPPLPPHGQGYPGSVPPWYGAQFLHMASVNYPASVPPGQSRPENVVSKRDAQRVVTESDLTVAVSLNAPGQISALSVPSESSICSSDPKNVKVNTQSHGMGSTLYEGPTANPSTHSSGLTAIRGSFSNALDQSSIPNAASEDVSGPGTSRPNSSGSQPNSTNSMHSFDGVLAKGSQPGSMCSNTLAGIHVSPEGTPPPVPPHGRPTVPPHVVSPNVCVTMSVSTLPPMPTVPLPPPPVPAHALTEVNQLQKIQTTNNDNLHQIVPSEYKTPVDQLPEYQSPTRGSPPSTTPMRTKKHHKIPPPTRSKNRGSAYIPPSQKKKNNIPPTQVQNSRNTFLPPSSTSVCAQNHSMGMQSQGSSHAPPSAPAHIQNQITFPQNPGNTGVSPSPVSARAQVHNFHTSCQTDSRVSPPTPPQRVVAPPSAPSRSLSADNPSQYFTSRTFSREPPSPALTQRTYSMDNPPPTPTRTVSIENPPPTPTRTLSMENPSLAITPRKSYSHQNPFNW</sequence>
<feature type="compositionally biased region" description="Low complexity" evidence="1">
    <location>
        <begin position="110"/>
        <end position="121"/>
    </location>
</feature>
<feature type="region of interest" description="Disordered" evidence="1">
    <location>
        <begin position="104"/>
        <end position="144"/>
    </location>
</feature>
<feature type="compositionally biased region" description="Polar residues" evidence="1">
    <location>
        <begin position="455"/>
        <end position="492"/>
    </location>
</feature>
<accession>A0AAE1KWJ6</accession>
<comment type="caution">
    <text evidence="2">The sequence shown here is derived from an EMBL/GenBank/DDBJ whole genome shotgun (WGS) entry which is preliminary data.</text>
</comment>
<feature type="compositionally biased region" description="Polar residues" evidence="1">
    <location>
        <begin position="277"/>
        <end position="296"/>
    </location>
</feature>
<evidence type="ECO:0000256" key="1">
    <source>
        <dbReference type="SAM" id="MobiDB-lite"/>
    </source>
</evidence>
<organism evidence="2 3">
    <name type="scientific">Petrolisthes cinctipes</name>
    <name type="common">Flat porcelain crab</name>
    <dbReference type="NCBI Taxonomy" id="88211"/>
    <lineage>
        <taxon>Eukaryota</taxon>
        <taxon>Metazoa</taxon>
        <taxon>Ecdysozoa</taxon>
        <taxon>Arthropoda</taxon>
        <taxon>Crustacea</taxon>
        <taxon>Multicrustacea</taxon>
        <taxon>Malacostraca</taxon>
        <taxon>Eumalacostraca</taxon>
        <taxon>Eucarida</taxon>
        <taxon>Decapoda</taxon>
        <taxon>Pleocyemata</taxon>
        <taxon>Anomura</taxon>
        <taxon>Galatheoidea</taxon>
        <taxon>Porcellanidae</taxon>
        <taxon>Petrolisthes</taxon>
    </lineage>
</organism>
<evidence type="ECO:0000313" key="2">
    <source>
        <dbReference type="EMBL" id="KAK3887559.1"/>
    </source>
</evidence>
<feature type="region of interest" description="Disordered" evidence="1">
    <location>
        <begin position="401"/>
        <end position="636"/>
    </location>
</feature>
<feature type="compositionally biased region" description="Low complexity" evidence="1">
    <location>
        <begin position="546"/>
        <end position="561"/>
    </location>
</feature>
<feature type="compositionally biased region" description="Pro residues" evidence="1">
    <location>
        <begin position="325"/>
        <end position="336"/>
    </location>
</feature>
<gene>
    <name evidence="2" type="ORF">Pcinc_008265</name>
</gene>
<feature type="compositionally biased region" description="Polar residues" evidence="1">
    <location>
        <begin position="500"/>
        <end position="519"/>
    </location>
</feature>
<protein>
    <submittedName>
        <fullName evidence="2">Uncharacterized protein</fullName>
    </submittedName>
</protein>
<dbReference type="EMBL" id="JAWQEG010000621">
    <property type="protein sequence ID" value="KAK3887559.1"/>
    <property type="molecule type" value="Genomic_DNA"/>
</dbReference>
<keyword evidence="3" id="KW-1185">Reference proteome</keyword>